<name>A0A9Q0H3B5_9MAGN</name>
<dbReference type="GO" id="GO:0016020">
    <property type="term" value="C:membrane"/>
    <property type="evidence" value="ECO:0007669"/>
    <property type="project" value="UniProtKB-SubCell"/>
</dbReference>
<feature type="transmembrane region" description="Helical" evidence="6">
    <location>
        <begin position="86"/>
        <end position="108"/>
    </location>
</feature>
<evidence type="ECO:0008006" key="9">
    <source>
        <dbReference type="Google" id="ProtNLM"/>
    </source>
</evidence>
<accession>A0A9Q0H3B5</accession>
<keyword evidence="8" id="KW-1185">Reference proteome</keyword>
<dbReference type="AlphaFoldDB" id="A0A9Q0H3B5"/>
<evidence type="ECO:0000256" key="2">
    <source>
        <dbReference type="ARBA" id="ARBA00006840"/>
    </source>
</evidence>
<reference evidence="7" key="1">
    <citation type="journal article" date="2023" name="Plant J.">
        <title>The genome of the king protea, Protea cynaroides.</title>
        <authorList>
            <person name="Chang J."/>
            <person name="Duong T.A."/>
            <person name="Schoeman C."/>
            <person name="Ma X."/>
            <person name="Roodt D."/>
            <person name="Barker N."/>
            <person name="Li Z."/>
            <person name="Van de Peer Y."/>
            <person name="Mizrachi E."/>
        </authorList>
    </citation>
    <scope>NUCLEOTIDE SEQUENCE</scope>
    <source>
        <tissue evidence="7">Young leaves</tissue>
    </source>
</reference>
<dbReference type="InterPro" id="IPR044991">
    <property type="entry name" value="TET_plant"/>
</dbReference>
<evidence type="ECO:0000313" key="8">
    <source>
        <dbReference type="Proteomes" id="UP001141806"/>
    </source>
</evidence>
<evidence type="ECO:0000313" key="7">
    <source>
        <dbReference type="EMBL" id="KAJ4959091.1"/>
    </source>
</evidence>
<keyword evidence="4 6" id="KW-1133">Transmembrane helix</keyword>
<proteinExistence type="inferred from homology"/>
<sequence>MMWVDGLPFIDTGASITMADAVKFPGIAFIAIIDGLLAFILCIILFNVTTYCWSLQYWWITILEVSFIFVSTIGMLAAFVGSQQILLIYFLMELILTVVFTIFVIASWNVGEGNWAQLKDCMHKAEFCQDEVSAKLFKPIFIACCKEPASCNTSSKNSSLYNPNCHLWNTDSAILCYDCRSCMDAILGDFKLSGKFSAILSTIFLVIFLSLFITQVFLYRKGQEQQQLRRIAAVQPTQGFGGVRSSTRVAPSPNQS</sequence>
<dbReference type="PANTHER" id="PTHR32191">
    <property type="entry name" value="TETRASPANIN-8-RELATED"/>
    <property type="match status" value="1"/>
</dbReference>
<comment type="caution">
    <text evidence="7">The sequence shown here is derived from an EMBL/GenBank/DDBJ whole genome shotgun (WGS) entry which is preliminary data.</text>
</comment>
<dbReference type="GO" id="GO:0009734">
    <property type="term" value="P:auxin-activated signaling pathway"/>
    <property type="evidence" value="ECO:0007669"/>
    <property type="project" value="InterPro"/>
</dbReference>
<organism evidence="7 8">
    <name type="scientific">Protea cynaroides</name>
    <dbReference type="NCBI Taxonomy" id="273540"/>
    <lineage>
        <taxon>Eukaryota</taxon>
        <taxon>Viridiplantae</taxon>
        <taxon>Streptophyta</taxon>
        <taxon>Embryophyta</taxon>
        <taxon>Tracheophyta</taxon>
        <taxon>Spermatophyta</taxon>
        <taxon>Magnoliopsida</taxon>
        <taxon>Proteales</taxon>
        <taxon>Proteaceae</taxon>
        <taxon>Protea</taxon>
    </lineage>
</organism>
<dbReference type="EMBL" id="JAMYWD010000010">
    <property type="protein sequence ID" value="KAJ4959091.1"/>
    <property type="molecule type" value="Genomic_DNA"/>
</dbReference>
<evidence type="ECO:0000256" key="1">
    <source>
        <dbReference type="ARBA" id="ARBA00004370"/>
    </source>
</evidence>
<dbReference type="OrthoDB" id="10398561at2759"/>
<feature type="transmembrane region" description="Helical" evidence="6">
    <location>
        <begin position="196"/>
        <end position="219"/>
    </location>
</feature>
<feature type="transmembrane region" description="Helical" evidence="6">
    <location>
        <begin position="26"/>
        <end position="46"/>
    </location>
</feature>
<gene>
    <name evidence="7" type="ORF">NE237_026202</name>
</gene>
<evidence type="ECO:0000256" key="4">
    <source>
        <dbReference type="ARBA" id="ARBA00022989"/>
    </source>
</evidence>
<dbReference type="Proteomes" id="UP001141806">
    <property type="component" value="Unassembled WGS sequence"/>
</dbReference>
<protein>
    <recommendedName>
        <fullName evidence="9">Tetraspanin</fullName>
    </recommendedName>
</protein>
<evidence type="ECO:0000256" key="5">
    <source>
        <dbReference type="ARBA" id="ARBA00023136"/>
    </source>
</evidence>
<keyword evidence="5 6" id="KW-0472">Membrane</keyword>
<keyword evidence="3 6" id="KW-0812">Transmembrane</keyword>
<comment type="similarity">
    <text evidence="2">Belongs to the tetraspanin (TM4SF) family.</text>
</comment>
<evidence type="ECO:0000256" key="3">
    <source>
        <dbReference type="ARBA" id="ARBA00022692"/>
    </source>
</evidence>
<evidence type="ECO:0000256" key="6">
    <source>
        <dbReference type="SAM" id="Phobius"/>
    </source>
</evidence>
<feature type="transmembrane region" description="Helical" evidence="6">
    <location>
        <begin position="58"/>
        <end position="79"/>
    </location>
</feature>
<comment type="subcellular location">
    <subcellularLocation>
        <location evidence="1">Membrane</location>
    </subcellularLocation>
</comment>